<dbReference type="Proteomes" id="UP000596427">
    <property type="component" value="Chromosome"/>
</dbReference>
<gene>
    <name evidence="10" type="ORF">EZH22_19955</name>
</gene>
<keyword evidence="4 9" id="KW-0812">Transmembrane</keyword>
<dbReference type="AlphaFoldDB" id="A0A974PL84"/>
<dbReference type="EMBL" id="CP063362">
    <property type="protein sequence ID" value="QRG05346.1"/>
    <property type="molecule type" value="Genomic_DNA"/>
</dbReference>
<keyword evidence="6 9" id="KW-1133">Transmembrane helix</keyword>
<evidence type="ECO:0000313" key="11">
    <source>
        <dbReference type="Proteomes" id="UP000596427"/>
    </source>
</evidence>
<dbReference type="GO" id="GO:0022857">
    <property type="term" value="F:transmembrane transporter activity"/>
    <property type="evidence" value="ECO:0007669"/>
    <property type="project" value="InterPro"/>
</dbReference>
<name>A0A974PL84_9HYPH</name>
<evidence type="ECO:0000256" key="7">
    <source>
        <dbReference type="ARBA" id="ARBA00023136"/>
    </source>
</evidence>
<evidence type="ECO:0000256" key="6">
    <source>
        <dbReference type="ARBA" id="ARBA00022989"/>
    </source>
</evidence>
<evidence type="ECO:0000256" key="9">
    <source>
        <dbReference type="SAM" id="Phobius"/>
    </source>
</evidence>
<dbReference type="CDD" id="cd06582">
    <property type="entry name" value="TM_PBP1_LivH_like"/>
    <property type="match status" value="1"/>
</dbReference>
<keyword evidence="5" id="KW-0029">Amino-acid transport</keyword>
<dbReference type="InterPro" id="IPR052157">
    <property type="entry name" value="BCAA_transport_permease"/>
</dbReference>
<organism evidence="10 11">
    <name type="scientific">Xanthobacter dioxanivorans</name>
    <dbReference type="NCBI Taxonomy" id="2528964"/>
    <lineage>
        <taxon>Bacteria</taxon>
        <taxon>Pseudomonadati</taxon>
        <taxon>Pseudomonadota</taxon>
        <taxon>Alphaproteobacteria</taxon>
        <taxon>Hyphomicrobiales</taxon>
        <taxon>Xanthobacteraceae</taxon>
        <taxon>Xanthobacter</taxon>
    </lineage>
</organism>
<keyword evidence="7 9" id="KW-0472">Membrane</keyword>
<accession>A0A974PL84</accession>
<evidence type="ECO:0000256" key="3">
    <source>
        <dbReference type="ARBA" id="ARBA00022475"/>
    </source>
</evidence>
<dbReference type="RefSeq" id="WP_203192214.1">
    <property type="nucleotide sequence ID" value="NZ_CP063362.1"/>
</dbReference>
<comment type="similarity">
    <text evidence="8">Belongs to the binding-protein-dependent transport system permease family. LivHM subfamily.</text>
</comment>
<evidence type="ECO:0000256" key="4">
    <source>
        <dbReference type="ARBA" id="ARBA00022692"/>
    </source>
</evidence>
<sequence length="291" mass="31026">MDFSWDLLLNAVASGIMLGGFYAAVAIGVTIAFGMLDIVNIAHPAFIVLGSFLAYLSINGLGIDPFLSAGVFAVAGFLFGRVFYRAYYYFFERRGDDSLQGLAFFFGIMFIVEISLVLVFGVDYRLIDLPYLARTYEIGVVQIPLRLAAPCVAGVAMLVAIQLYMSRTFTGRAILAVAQDLEAVRFVGADPIRVKEIAFGIAVGSAIIAGVLLIVIQSVEPSIGREFIGRAFAICVLGGMTSLPGTLIAAMILGIAETMTSTFFGPSWSPAVAFGLLLATLAFRPAGILGR</sequence>
<dbReference type="GO" id="GO:0006865">
    <property type="term" value="P:amino acid transport"/>
    <property type="evidence" value="ECO:0007669"/>
    <property type="project" value="UniProtKB-KW"/>
</dbReference>
<reference evidence="10 11" key="1">
    <citation type="submission" date="2020-10" db="EMBL/GenBank/DDBJ databases">
        <title>Degradation of 1,4-Dioxane by Xanthobacter sp. YN2, via a Novel Group-2 Soluble Di-Iron Monooxygenase.</title>
        <authorList>
            <person name="Ma F."/>
            <person name="Wang Y."/>
            <person name="Yang J."/>
            <person name="Guo H."/>
            <person name="Su D."/>
            <person name="Yu L."/>
        </authorList>
    </citation>
    <scope>NUCLEOTIDE SEQUENCE [LARGE SCALE GENOMIC DNA]</scope>
    <source>
        <strain evidence="10 11">YN2</strain>
    </source>
</reference>
<feature type="transmembrane region" description="Helical" evidence="9">
    <location>
        <begin position="197"/>
        <end position="219"/>
    </location>
</feature>
<evidence type="ECO:0000256" key="8">
    <source>
        <dbReference type="ARBA" id="ARBA00037998"/>
    </source>
</evidence>
<evidence type="ECO:0000256" key="2">
    <source>
        <dbReference type="ARBA" id="ARBA00022448"/>
    </source>
</evidence>
<feature type="transmembrane region" description="Helical" evidence="9">
    <location>
        <begin position="231"/>
        <end position="256"/>
    </location>
</feature>
<evidence type="ECO:0000256" key="1">
    <source>
        <dbReference type="ARBA" id="ARBA00004651"/>
    </source>
</evidence>
<dbReference type="PANTHER" id="PTHR11795">
    <property type="entry name" value="BRANCHED-CHAIN AMINO ACID TRANSPORT SYSTEM PERMEASE PROTEIN LIVH"/>
    <property type="match status" value="1"/>
</dbReference>
<keyword evidence="2" id="KW-0813">Transport</keyword>
<proteinExistence type="inferred from homology"/>
<feature type="transmembrane region" description="Helical" evidence="9">
    <location>
        <begin position="102"/>
        <end position="122"/>
    </location>
</feature>
<feature type="transmembrane region" description="Helical" evidence="9">
    <location>
        <begin position="268"/>
        <end position="289"/>
    </location>
</feature>
<feature type="transmembrane region" description="Helical" evidence="9">
    <location>
        <begin position="70"/>
        <end position="90"/>
    </location>
</feature>
<keyword evidence="11" id="KW-1185">Reference proteome</keyword>
<dbReference type="Pfam" id="PF02653">
    <property type="entry name" value="BPD_transp_2"/>
    <property type="match status" value="1"/>
</dbReference>
<feature type="transmembrane region" description="Helical" evidence="9">
    <location>
        <begin position="41"/>
        <end position="58"/>
    </location>
</feature>
<feature type="transmembrane region" description="Helical" evidence="9">
    <location>
        <begin position="143"/>
        <end position="165"/>
    </location>
</feature>
<protein>
    <submittedName>
        <fullName evidence="10">Branched-chain amino acid ABC transporter permease</fullName>
    </submittedName>
</protein>
<evidence type="ECO:0000256" key="5">
    <source>
        <dbReference type="ARBA" id="ARBA00022970"/>
    </source>
</evidence>
<dbReference type="PANTHER" id="PTHR11795:SF445">
    <property type="entry name" value="AMINO ACID ABC TRANSPORTER PERMEASE PROTEIN"/>
    <property type="match status" value="1"/>
</dbReference>
<keyword evidence="3" id="KW-1003">Cell membrane</keyword>
<dbReference type="KEGG" id="xdi:EZH22_19955"/>
<feature type="transmembrane region" description="Helical" evidence="9">
    <location>
        <begin position="7"/>
        <end position="35"/>
    </location>
</feature>
<dbReference type="GO" id="GO:0005886">
    <property type="term" value="C:plasma membrane"/>
    <property type="evidence" value="ECO:0007669"/>
    <property type="project" value="UniProtKB-SubCell"/>
</dbReference>
<dbReference type="InterPro" id="IPR001851">
    <property type="entry name" value="ABC_transp_permease"/>
</dbReference>
<evidence type="ECO:0000313" key="10">
    <source>
        <dbReference type="EMBL" id="QRG05346.1"/>
    </source>
</evidence>
<comment type="subcellular location">
    <subcellularLocation>
        <location evidence="1">Cell membrane</location>
        <topology evidence="1">Multi-pass membrane protein</topology>
    </subcellularLocation>
</comment>